<evidence type="ECO:0000313" key="2">
    <source>
        <dbReference type="Proteomes" id="UP001597079"/>
    </source>
</evidence>
<dbReference type="EMBL" id="JBHUCX010000004">
    <property type="protein sequence ID" value="MFD1673325.1"/>
    <property type="molecule type" value="Genomic_DNA"/>
</dbReference>
<proteinExistence type="predicted"/>
<keyword evidence="2" id="KW-1185">Reference proteome</keyword>
<comment type="caution">
    <text evidence="1">The sequence shown here is derived from an EMBL/GenBank/DDBJ whole genome shotgun (WGS) entry which is preliminary data.</text>
</comment>
<evidence type="ECO:0000313" key="1">
    <source>
        <dbReference type="EMBL" id="MFD1673325.1"/>
    </source>
</evidence>
<evidence type="ECO:0008006" key="3">
    <source>
        <dbReference type="Google" id="ProtNLM"/>
    </source>
</evidence>
<organism evidence="1 2">
    <name type="scientific">Alicyclobacillus fodiniaquatilis</name>
    <dbReference type="NCBI Taxonomy" id="1661150"/>
    <lineage>
        <taxon>Bacteria</taxon>
        <taxon>Bacillati</taxon>
        <taxon>Bacillota</taxon>
        <taxon>Bacilli</taxon>
        <taxon>Bacillales</taxon>
        <taxon>Alicyclobacillaceae</taxon>
        <taxon>Alicyclobacillus</taxon>
    </lineage>
</organism>
<accession>A0ABW4JCY6</accession>
<dbReference type="Proteomes" id="UP001597079">
    <property type="component" value="Unassembled WGS sequence"/>
</dbReference>
<reference evidence="2" key="1">
    <citation type="journal article" date="2019" name="Int. J. Syst. Evol. Microbiol.">
        <title>The Global Catalogue of Microorganisms (GCM) 10K type strain sequencing project: providing services to taxonomists for standard genome sequencing and annotation.</title>
        <authorList>
            <consortium name="The Broad Institute Genomics Platform"/>
            <consortium name="The Broad Institute Genome Sequencing Center for Infectious Disease"/>
            <person name="Wu L."/>
            <person name="Ma J."/>
        </authorList>
    </citation>
    <scope>NUCLEOTIDE SEQUENCE [LARGE SCALE GENOMIC DNA]</scope>
    <source>
        <strain evidence="2">CGMCC 1.12286</strain>
    </source>
</reference>
<dbReference type="RefSeq" id="WP_377940689.1">
    <property type="nucleotide sequence ID" value="NZ_JBHUCX010000004.1"/>
</dbReference>
<name>A0ABW4JCY6_9BACL</name>
<protein>
    <recommendedName>
        <fullName evidence="3">DUF2007 domain-containing protein</fullName>
    </recommendedName>
</protein>
<sequence length="89" mass="9758">MKETTWKISVRMANQMKLAAALEALETKNLDACLVYDEMGQVIGAVLSREAALSWSQAGELAYTAQLPHEELLEDALSATLSEEDISFP</sequence>
<gene>
    <name evidence="1" type="ORF">ACFSB2_01130</name>
</gene>